<dbReference type="Proteomes" id="UP000184440">
    <property type="component" value="Unassembled WGS sequence"/>
</dbReference>
<feature type="compositionally biased region" description="Basic and acidic residues" evidence="1">
    <location>
        <begin position="31"/>
        <end position="51"/>
    </location>
</feature>
<sequence length="79" mass="8890">MPNWKKGRRAADHVVDAGKRVKAIDAQLEGLRTDDPRRTALNDQRNAESRRMQHVTVQALRHGVDAAHLADRLDDNGAR</sequence>
<dbReference type="STRING" id="134849.SAMN05443668_13626"/>
<gene>
    <name evidence="2" type="ORF">SAMN05443668_13626</name>
</gene>
<evidence type="ECO:0000313" key="2">
    <source>
        <dbReference type="EMBL" id="SHN48208.1"/>
    </source>
</evidence>
<evidence type="ECO:0000256" key="1">
    <source>
        <dbReference type="SAM" id="MobiDB-lite"/>
    </source>
</evidence>
<proteinExistence type="predicted"/>
<accession>A0A1M7RQ79</accession>
<feature type="region of interest" description="Disordered" evidence="1">
    <location>
        <begin position="28"/>
        <end position="52"/>
    </location>
</feature>
<dbReference type="AlphaFoldDB" id="A0A1M7RQ79"/>
<evidence type="ECO:0000313" key="3">
    <source>
        <dbReference type="Proteomes" id="UP000184440"/>
    </source>
</evidence>
<dbReference type="EMBL" id="FRCS01000036">
    <property type="protein sequence ID" value="SHN48208.1"/>
    <property type="molecule type" value="Genomic_DNA"/>
</dbReference>
<name>A0A1M7RQ79_9ACTN</name>
<dbReference type="RefSeq" id="WP_073266783.1">
    <property type="nucleotide sequence ID" value="NZ_FRCS01000036.1"/>
</dbReference>
<reference evidence="2 3" key="1">
    <citation type="submission" date="2016-11" db="EMBL/GenBank/DDBJ databases">
        <authorList>
            <person name="Jaros S."/>
            <person name="Januszkiewicz K."/>
            <person name="Wedrychowicz H."/>
        </authorList>
    </citation>
    <scope>NUCLEOTIDE SEQUENCE [LARGE SCALE GENOMIC DNA]</scope>
    <source>
        <strain evidence="2 3">DSM 46144</strain>
    </source>
</reference>
<keyword evidence="3" id="KW-1185">Reference proteome</keyword>
<protein>
    <submittedName>
        <fullName evidence="2">Uncharacterized protein</fullName>
    </submittedName>
</protein>
<organism evidence="2 3">
    <name type="scientific">Cryptosporangium aurantiacum</name>
    <dbReference type="NCBI Taxonomy" id="134849"/>
    <lineage>
        <taxon>Bacteria</taxon>
        <taxon>Bacillati</taxon>
        <taxon>Actinomycetota</taxon>
        <taxon>Actinomycetes</taxon>
        <taxon>Cryptosporangiales</taxon>
        <taxon>Cryptosporangiaceae</taxon>
        <taxon>Cryptosporangium</taxon>
    </lineage>
</organism>